<dbReference type="EMBL" id="BAAFJT010000001">
    <property type="protein sequence ID" value="GAB0180557.1"/>
    <property type="molecule type" value="Genomic_DNA"/>
</dbReference>
<evidence type="ECO:0000313" key="2">
    <source>
        <dbReference type="Proteomes" id="UP001623348"/>
    </source>
</evidence>
<proteinExistence type="predicted"/>
<name>A0ABC9W6B0_GRUJA</name>
<accession>A0ABC9W6B0</accession>
<sequence length="74" mass="8480">MPQGLILAQTLRSSLMTWMTGHCTLIKFTDDTKPERVADPPDRYAAIQKDLDRLEKLANKNLMKFNEGKCQVEN</sequence>
<dbReference type="AlphaFoldDB" id="A0ABC9W6B0"/>
<reference evidence="1 2" key="1">
    <citation type="submission" date="2024-06" db="EMBL/GenBank/DDBJ databases">
        <title>The draft genome of Grus japonensis, version 3.</title>
        <authorList>
            <person name="Nabeshima K."/>
            <person name="Suzuki S."/>
            <person name="Onuma M."/>
        </authorList>
    </citation>
    <scope>NUCLEOTIDE SEQUENCE [LARGE SCALE GENOMIC DNA]</scope>
    <source>
        <strain evidence="1 2">451A</strain>
    </source>
</reference>
<evidence type="ECO:0000313" key="1">
    <source>
        <dbReference type="EMBL" id="GAB0180557.1"/>
    </source>
</evidence>
<protein>
    <submittedName>
        <fullName evidence="1">Mitochondrial enolase superfamily member 1</fullName>
    </submittedName>
</protein>
<organism evidence="1 2">
    <name type="scientific">Grus japonensis</name>
    <name type="common">Japanese crane</name>
    <name type="synonym">Red-crowned crane</name>
    <dbReference type="NCBI Taxonomy" id="30415"/>
    <lineage>
        <taxon>Eukaryota</taxon>
        <taxon>Metazoa</taxon>
        <taxon>Chordata</taxon>
        <taxon>Craniata</taxon>
        <taxon>Vertebrata</taxon>
        <taxon>Euteleostomi</taxon>
        <taxon>Archelosauria</taxon>
        <taxon>Archosauria</taxon>
        <taxon>Dinosauria</taxon>
        <taxon>Saurischia</taxon>
        <taxon>Theropoda</taxon>
        <taxon>Coelurosauria</taxon>
        <taxon>Aves</taxon>
        <taxon>Neognathae</taxon>
        <taxon>Neoaves</taxon>
        <taxon>Gruiformes</taxon>
        <taxon>Gruidae</taxon>
        <taxon>Grus</taxon>
    </lineage>
</organism>
<keyword evidence="2" id="KW-1185">Reference proteome</keyword>
<dbReference type="Proteomes" id="UP001623348">
    <property type="component" value="Unassembled WGS sequence"/>
</dbReference>
<comment type="caution">
    <text evidence="1">The sequence shown here is derived from an EMBL/GenBank/DDBJ whole genome shotgun (WGS) entry which is preliminary data.</text>
</comment>
<gene>
    <name evidence="1" type="ORF">GRJ2_000521000</name>
</gene>